<proteinExistence type="inferred from homology"/>
<evidence type="ECO:0000256" key="6">
    <source>
        <dbReference type="PROSITE-ProRule" id="PRU00221"/>
    </source>
</evidence>
<dbReference type="Pfam" id="PF00400">
    <property type="entry name" value="WD40"/>
    <property type="match status" value="2"/>
</dbReference>
<feature type="compositionally biased region" description="Polar residues" evidence="7">
    <location>
        <begin position="407"/>
        <end position="418"/>
    </location>
</feature>
<dbReference type="InterPro" id="IPR051243">
    <property type="entry name" value="PcG_WD-repeat"/>
</dbReference>
<evidence type="ECO:0000313" key="9">
    <source>
        <dbReference type="Proteomes" id="UP000319257"/>
    </source>
</evidence>
<evidence type="ECO:0000256" key="7">
    <source>
        <dbReference type="SAM" id="MobiDB-lite"/>
    </source>
</evidence>
<feature type="compositionally biased region" description="Basic and acidic residues" evidence="7">
    <location>
        <begin position="393"/>
        <end position="406"/>
    </location>
</feature>
<dbReference type="PROSITE" id="PS50082">
    <property type="entry name" value="WD_REPEATS_2"/>
    <property type="match status" value="2"/>
</dbReference>
<evidence type="ECO:0000256" key="1">
    <source>
        <dbReference type="ARBA" id="ARBA00008075"/>
    </source>
</evidence>
<sequence>MAPPSIPAVWEIPKLRASFGFEDDHQYVSDDGLADTEFFDVKFYPYNPVGSNPIFAAVSKKHVVVCRLSSTKEKDVNPCELLKVIRDDDEEALNCSCTWTKDAATETAYLCVAGRDAKVKVYNVREGKLVTTLVGHGGEINDLATSPANPQLIASASDDTTVRIWSLAAEHAKQPCVCLLGGEGHSWNLLSVAFHDSGRYVLSAGHDQIINLWTIPDIPSKHMDTPMVVHYPHFSTSEIHSGLIDCVAFYGDCILSRACHEECIVLWRIEGFSSEDPPPSPDIAPTAHDTSKLTRSAFTPLTSPSGQAQYTRLMQFHTPGCGVQFFMRFSMLHVPGQHPVLGFCNAQSKIFFWDMARFTTYHDFMAALQDPRRDPNTPVARPPWLKPIVPRKRGPEPSLNRRREASAQDSAVSGNVSTPDPEKAEVLFHGYNRETIDDWEKKYSMDDPHALIRAHKFEVLSGFSLVGRQVAWSPEGDWCVIVGSNNRAVIMQRWARDGSHADNVDDSMQ</sequence>
<dbReference type="STRING" id="1093900.A0A507AQ61"/>
<dbReference type="SUPFAM" id="SSF50978">
    <property type="entry name" value="WD40 repeat-like"/>
    <property type="match status" value="1"/>
</dbReference>
<gene>
    <name evidence="8" type="ORF">E0L32_011126</name>
</gene>
<dbReference type="InterPro" id="IPR001680">
    <property type="entry name" value="WD40_rpt"/>
</dbReference>
<dbReference type="InterPro" id="IPR036322">
    <property type="entry name" value="WD40_repeat_dom_sf"/>
</dbReference>
<feature type="region of interest" description="Disordered" evidence="7">
    <location>
        <begin position="371"/>
        <end position="420"/>
    </location>
</feature>
<keyword evidence="2 6" id="KW-0853">WD repeat</keyword>
<dbReference type="AlphaFoldDB" id="A0A507AQ61"/>
<protein>
    <submittedName>
        <fullName evidence="8">Uncharacterized protein</fullName>
    </submittedName>
</protein>
<dbReference type="InParanoid" id="A0A507AQ61"/>
<evidence type="ECO:0000256" key="4">
    <source>
        <dbReference type="ARBA" id="ARBA00023015"/>
    </source>
</evidence>
<evidence type="ECO:0000256" key="5">
    <source>
        <dbReference type="ARBA" id="ARBA00023163"/>
    </source>
</evidence>
<dbReference type="Proteomes" id="UP000319257">
    <property type="component" value="Unassembled WGS sequence"/>
</dbReference>
<comment type="similarity">
    <text evidence="1">Belongs to the WD repeat ESC family.</text>
</comment>
<accession>A0A507AQ61</accession>
<keyword evidence="4" id="KW-0805">Transcription regulation</keyword>
<dbReference type="EMBL" id="SKBQ01000098">
    <property type="protein sequence ID" value="TPX06981.1"/>
    <property type="molecule type" value="Genomic_DNA"/>
</dbReference>
<dbReference type="PROSITE" id="PS50294">
    <property type="entry name" value="WD_REPEATS_REGION"/>
    <property type="match status" value="2"/>
</dbReference>
<dbReference type="SMART" id="SM00320">
    <property type="entry name" value="WD40"/>
    <property type="match status" value="4"/>
</dbReference>
<feature type="repeat" description="WD" evidence="6">
    <location>
        <begin position="133"/>
        <end position="167"/>
    </location>
</feature>
<dbReference type="OrthoDB" id="7318948at2759"/>
<keyword evidence="3" id="KW-0677">Repeat</keyword>
<evidence type="ECO:0000313" key="8">
    <source>
        <dbReference type="EMBL" id="TPX06981.1"/>
    </source>
</evidence>
<dbReference type="Gene3D" id="2.130.10.10">
    <property type="entry name" value="YVTN repeat-like/Quinoprotein amine dehydrogenase"/>
    <property type="match status" value="1"/>
</dbReference>
<feature type="repeat" description="WD" evidence="6">
    <location>
        <begin position="182"/>
        <end position="215"/>
    </location>
</feature>
<keyword evidence="5" id="KW-0804">Transcription</keyword>
<keyword evidence="9" id="KW-1185">Reference proteome</keyword>
<dbReference type="RefSeq" id="XP_030988692.1">
    <property type="nucleotide sequence ID" value="XM_031133821.1"/>
</dbReference>
<reference evidence="8 9" key="1">
    <citation type="submission" date="2019-06" db="EMBL/GenBank/DDBJ databases">
        <title>Draft genome sequence of the filamentous fungus Phialemoniopsis curvata isolated from diesel fuel.</title>
        <authorList>
            <person name="Varaljay V.A."/>
            <person name="Lyon W.J."/>
            <person name="Crouch A.L."/>
            <person name="Drake C.E."/>
            <person name="Hollomon J.M."/>
            <person name="Nadeau L.J."/>
            <person name="Nunn H.S."/>
            <person name="Stevenson B.S."/>
            <person name="Bojanowski C.L."/>
            <person name="Crookes-Goodson W.J."/>
        </authorList>
    </citation>
    <scope>NUCLEOTIDE SEQUENCE [LARGE SCALE GENOMIC DNA]</scope>
    <source>
        <strain evidence="8 9">D216</strain>
    </source>
</reference>
<dbReference type="PANTHER" id="PTHR10253">
    <property type="entry name" value="POLYCOMB PROTEIN"/>
    <property type="match status" value="1"/>
</dbReference>
<name>A0A507AQ61_9PEZI</name>
<dbReference type="GeneID" id="41978573"/>
<organism evidence="8 9">
    <name type="scientific">Thyridium curvatum</name>
    <dbReference type="NCBI Taxonomy" id="1093900"/>
    <lineage>
        <taxon>Eukaryota</taxon>
        <taxon>Fungi</taxon>
        <taxon>Dikarya</taxon>
        <taxon>Ascomycota</taxon>
        <taxon>Pezizomycotina</taxon>
        <taxon>Sordariomycetes</taxon>
        <taxon>Sordariomycetidae</taxon>
        <taxon>Thyridiales</taxon>
        <taxon>Thyridiaceae</taxon>
        <taxon>Thyridium</taxon>
    </lineage>
</organism>
<comment type="caution">
    <text evidence="8">The sequence shown here is derived from an EMBL/GenBank/DDBJ whole genome shotgun (WGS) entry which is preliminary data.</text>
</comment>
<evidence type="ECO:0000256" key="2">
    <source>
        <dbReference type="ARBA" id="ARBA00022574"/>
    </source>
</evidence>
<evidence type="ECO:0000256" key="3">
    <source>
        <dbReference type="ARBA" id="ARBA00022737"/>
    </source>
</evidence>
<dbReference type="InterPro" id="IPR015943">
    <property type="entry name" value="WD40/YVTN_repeat-like_dom_sf"/>
</dbReference>